<dbReference type="EMBL" id="JAUCMV010000002">
    <property type="protein sequence ID" value="KAK0420449.1"/>
    <property type="molecule type" value="Genomic_DNA"/>
</dbReference>
<evidence type="ECO:0000313" key="2">
    <source>
        <dbReference type="EMBL" id="KAK0420449.1"/>
    </source>
</evidence>
<name>A0AA39IC17_9BILA</name>
<dbReference type="AlphaFoldDB" id="A0AA39IC17"/>
<feature type="transmembrane region" description="Helical" evidence="1">
    <location>
        <begin position="21"/>
        <end position="39"/>
    </location>
</feature>
<organism evidence="2 3">
    <name type="scientific">Steinernema hermaphroditum</name>
    <dbReference type="NCBI Taxonomy" id="289476"/>
    <lineage>
        <taxon>Eukaryota</taxon>
        <taxon>Metazoa</taxon>
        <taxon>Ecdysozoa</taxon>
        <taxon>Nematoda</taxon>
        <taxon>Chromadorea</taxon>
        <taxon>Rhabditida</taxon>
        <taxon>Tylenchina</taxon>
        <taxon>Panagrolaimomorpha</taxon>
        <taxon>Strongyloidoidea</taxon>
        <taxon>Steinernematidae</taxon>
        <taxon>Steinernema</taxon>
    </lineage>
</organism>
<evidence type="ECO:0000313" key="3">
    <source>
        <dbReference type="Proteomes" id="UP001175271"/>
    </source>
</evidence>
<sequence>MRTNGDAKGYIFSCHLNHSQLVLKCLAAFLIFGCCVALLQACQVLKLTVIVLLRPLFVRRLFKKYIPGGDKQILRYMERKAGFEALILVLLEFQLKSLMETPLNAMYLDVLQRKMPKTPSADV</sequence>
<evidence type="ECO:0000256" key="1">
    <source>
        <dbReference type="SAM" id="Phobius"/>
    </source>
</evidence>
<protein>
    <submittedName>
        <fullName evidence="2">Uncharacterized protein</fullName>
    </submittedName>
</protein>
<reference evidence="2" key="1">
    <citation type="submission" date="2023-06" db="EMBL/GenBank/DDBJ databases">
        <title>Genomic analysis of the entomopathogenic nematode Steinernema hermaphroditum.</title>
        <authorList>
            <person name="Schwarz E.M."/>
            <person name="Heppert J.K."/>
            <person name="Baniya A."/>
            <person name="Schwartz H.T."/>
            <person name="Tan C.-H."/>
            <person name="Antoshechkin I."/>
            <person name="Sternberg P.W."/>
            <person name="Goodrich-Blair H."/>
            <person name="Dillman A.R."/>
        </authorList>
    </citation>
    <scope>NUCLEOTIDE SEQUENCE</scope>
    <source>
        <strain evidence="2">PS9179</strain>
        <tissue evidence="2">Whole animal</tissue>
    </source>
</reference>
<dbReference type="Proteomes" id="UP001175271">
    <property type="component" value="Unassembled WGS sequence"/>
</dbReference>
<keyword evidence="1" id="KW-1133">Transmembrane helix</keyword>
<keyword evidence="3" id="KW-1185">Reference proteome</keyword>
<keyword evidence="1" id="KW-0812">Transmembrane</keyword>
<keyword evidence="1" id="KW-0472">Membrane</keyword>
<accession>A0AA39IC17</accession>
<proteinExistence type="predicted"/>
<comment type="caution">
    <text evidence="2">The sequence shown here is derived from an EMBL/GenBank/DDBJ whole genome shotgun (WGS) entry which is preliminary data.</text>
</comment>
<gene>
    <name evidence="2" type="ORF">QR680_014688</name>
</gene>